<dbReference type="RefSeq" id="WP_091609393.1">
    <property type="nucleotide sequence ID" value="NZ_FMCX01000004.1"/>
</dbReference>
<evidence type="ECO:0000313" key="3">
    <source>
        <dbReference type="Proteomes" id="UP000199504"/>
    </source>
</evidence>
<gene>
    <name evidence="2" type="ORF">GA0070564_104256</name>
</gene>
<dbReference type="EMBL" id="FMCX01000004">
    <property type="protein sequence ID" value="SCF22530.1"/>
    <property type="molecule type" value="Genomic_DNA"/>
</dbReference>
<proteinExistence type="predicted"/>
<protein>
    <submittedName>
        <fullName evidence="2">Uncharacterized protein</fullName>
    </submittedName>
</protein>
<reference evidence="3" key="1">
    <citation type="submission" date="2016-06" db="EMBL/GenBank/DDBJ databases">
        <authorList>
            <person name="Varghese N."/>
            <person name="Submissions Spin"/>
        </authorList>
    </citation>
    <scope>NUCLEOTIDE SEQUENCE [LARGE SCALE GENOMIC DNA]</scope>
    <source>
        <strain evidence="3">DSM 44830</strain>
    </source>
</reference>
<evidence type="ECO:0000313" key="2">
    <source>
        <dbReference type="EMBL" id="SCF22530.1"/>
    </source>
</evidence>
<dbReference type="InterPro" id="IPR054202">
    <property type="entry name" value="DUF6907"/>
</dbReference>
<organism evidence="2 3">
    <name type="scientific">Micromonospora mirobrigensis</name>
    <dbReference type="NCBI Taxonomy" id="262898"/>
    <lineage>
        <taxon>Bacteria</taxon>
        <taxon>Bacillati</taxon>
        <taxon>Actinomycetota</taxon>
        <taxon>Actinomycetes</taxon>
        <taxon>Micromonosporales</taxon>
        <taxon>Micromonosporaceae</taxon>
        <taxon>Micromonospora</taxon>
    </lineage>
</organism>
<dbReference type="AlphaFoldDB" id="A0A1C4YPE1"/>
<dbReference type="Proteomes" id="UP000199504">
    <property type="component" value="Unassembled WGS sequence"/>
</dbReference>
<name>A0A1C4YPE1_9ACTN</name>
<keyword evidence="3" id="KW-1185">Reference proteome</keyword>
<accession>A0A1C4YPE1</accession>
<evidence type="ECO:0000256" key="1">
    <source>
        <dbReference type="SAM" id="MobiDB-lite"/>
    </source>
</evidence>
<sequence>MTATAARTATCPPWCVEHYTAEDGTQNHSGPFTRGVVGESATSGEPMEVNVWPELRVTPDGHAYPVGIIGETHREPDDFEMSPEQLRRLAAHCIAVAQMCEQVIAERNASQPDSALLGRQ</sequence>
<dbReference type="Pfam" id="PF21848">
    <property type="entry name" value="DUF6907"/>
    <property type="match status" value="1"/>
</dbReference>
<dbReference type="STRING" id="262898.GA0070564_104256"/>
<feature type="region of interest" description="Disordered" evidence="1">
    <location>
        <begin position="22"/>
        <end position="45"/>
    </location>
</feature>